<evidence type="ECO:0000313" key="6">
    <source>
        <dbReference type="Proteomes" id="UP000702544"/>
    </source>
</evidence>
<dbReference type="Proteomes" id="UP000702544">
    <property type="component" value="Unassembled WGS sequence"/>
</dbReference>
<gene>
    <name evidence="5" type="ORF">GWO12_07970</name>
</gene>
<name>A0AAE4ZAB5_9BACT</name>
<dbReference type="Pfam" id="PF13181">
    <property type="entry name" value="TPR_8"/>
    <property type="match status" value="1"/>
</dbReference>
<evidence type="ECO:0000256" key="2">
    <source>
        <dbReference type="ARBA" id="ARBA00022803"/>
    </source>
</evidence>
<feature type="compositionally biased region" description="Low complexity" evidence="4">
    <location>
        <begin position="224"/>
        <end position="241"/>
    </location>
</feature>
<feature type="compositionally biased region" description="Polar residues" evidence="4">
    <location>
        <begin position="242"/>
        <end position="256"/>
    </location>
</feature>
<evidence type="ECO:0000256" key="3">
    <source>
        <dbReference type="PROSITE-ProRule" id="PRU00339"/>
    </source>
</evidence>
<evidence type="ECO:0000313" key="5">
    <source>
        <dbReference type="EMBL" id="NIR75036.1"/>
    </source>
</evidence>
<dbReference type="PANTHER" id="PTHR44943:SF8">
    <property type="entry name" value="TPR REPEAT-CONTAINING PROTEIN MJ0263"/>
    <property type="match status" value="1"/>
</dbReference>
<dbReference type="InterPro" id="IPR051685">
    <property type="entry name" value="Ycf3/AcsC/BcsC/TPR_MFPF"/>
</dbReference>
<dbReference type="PROSITE" id="PS50005">
    <property type="entry name" value="TPR"/>
    <property type="match status" value="2"/>
</dbReference>
<keyword evidence="2 3" id="KW-0802">TPR repeat</keyword>
<dbReference type="SUPFAM" id="SSF48452">
    <property type="entry name" value="TPR-like"/>
    <property type="match status" value="1"/>
</dbReference>
<feature type="non-terminal residue" evidence="5">
    <location>
        <position position="1"/>
    </location>
</feature>
<dbReference type="SMART" id="SM00028">
    <property type="entry name" value="TPR"/>
    <property type="match status" value="3"/>
</dbReference>
<feature type="region of interest" description="Disordered" evidence="4">
    <location>
        <begin position="184"/>
        <end position="285"/>
    </location>
</feature>
<evidence type="ECO:0000256" key="1">
    <source>
        <dbReference type="ARBA" id="ARBA00022737"/>
    </source>
</evidence>
<accession>A0AAE4ZAB5</accession>
<dbReference type="InterPro" id="IPR011990">
    <property type="entry name" value="TPR-like_helical_dom_sf"/>
</dbReference>
<evidence type="ECO:0000256" key="4">
    <source>
        <dbReference type="SAM" id="MobiDB-lite"/>
    </source>
</evidence>
<dbReference type="Gene3D" id="1.25.40.10">
    <property type="entry name" value="Tetratricopeptide repeat domain"/>
    <property type="match status" value="1"/>
</dbReference>
<sequence>SELSMPVIAMSIYDPDGTILVANNLDIDADNNFSKLLFLDAPFYEKSGEYRIKFDYSQTTHEEYFTISNDSEPVIEEILAPEIILLTTDKPVYTHNDIVTITGLVSSVESPTVLVGVYDPFGTPAGFYFGEIDSNFEFTVDFLAKAGVNFKTDGTYSIKAHYADSEETVSFEFYETLESEIVDEPIIDDSSTNENVNNVNETDSTDNVNDSESNPLNDVEESSNETNENTENSNDSIISDNQKSQTTENSNDSSIIDNEKKSKEDHDDKQKPLPKQNKPISPQEFDNLTVEDIELGKLLNQINLNCDSSTFIDSITYYDGMGPALYRLCNWEDSLHSFDNALQDDPNNVEIISNKGSALAKMGYYYEAINQYDLALDIDPEFIPAINNKANALAKLGHTQEALYLYAQVIQENP</sequence>
<feature type="repeat" description="TPR" evidence="3">
    <location>
        <begin position="315"/>
        <end position="348"/>
    </location>
</feature>
<dbReference type="PROSITE" id="PS50293">
    <property type="entry name" value="TPR_REGION"/>
    <property type="match status" value="1"/>
</dbReference>
<feature type="non-terminal residue" evidence="5">
    <location>
        <position position="414"/>
    </location>
</feature>
<organism evidence="5 6">
    <name type="scientific">Candidatus Kutchimonas denitrificans</name>
    <dbReference type="NCBI Taxonomy" id="3056748"/>
    <lineage>
        <taxon>Bacteria</taxon>
        <taxon>Pseudomonadati</taxon>
        <taxon>Gemmatimonadota</taxon>
        <taxon>Gemmatimonadia</taxon>
        <taxon>Candidatus Palauibacterales</taxon>
        <taxon>Candidatus Palauibacteraceae</taxon>
        <taxon>Candidatus Kutchimonas</taxon>
    </lineage>
</organism>
<dbReference type="AlphaFoldDB" id="A0AAE4ZAB5"/>
<proteinExistence type="predicted"/>
<comment type="caution">
    <text evidence="5">The sequence shown here is derived from an EMBL/GenBank/DDBJ whole genome shotgun (WGS) entry which is preliminary data.</text>
</comment>
<dbReference type="PANTHER" id="PTHR44943">
    <property type="entry name" value="CELLULOSE SYNTHASE OPERON PROTEIN C"/>
    <property type="match status" value="1"/>
</dbReference>
<reference evidence="5 6" key="1">
    <citation type="submission" date="2020-01" db="EMBL/GenBank/DDBJ databases">
        <title>Genomes assembled from Gulf of Kutch pelagic sediment metagenomes.</title>
        <authorList>
            <person name="Chandrashekar M."/>
            <person name="Mahajan M.S."/>
            <person name="Dave K.J."/>
            <person name="Vatsa P."/>
            <person name="Nathani N.M."/>
        </authorList>
    </citation>
    <scope>NUCLEOTIDE SEQUENCE [LARGE SCALE GENOMIC DNA]</scope>
    <source>
        <strain evidence="5">KS3-K002</strain>
    </source>
</reference>
<protein>
    <submittedName>
        <fullName evidence="5">Tetratricopeptide repeat protein</fullName>
    </submittedName>
</protein>
<feature type="compositionally biased region" description="Basic and acidic residues" evidence="4">
    <location>
        <begin position="257"/>
        <end position="271"/>
    </location>
</feature>
<dbReference type="InterPro" id="IPR019734">
    <property type="entry name" value="TPR_rpt"/>
</dbReference>
<feature type="repeat" description="TPR" evidence="3">
    <location>
        <begin position="349"/>
        <end position="382"/>
    </location>
</feature>
<keyword evidence="1" id="KW-0677">Repeat</keyword>
<dbReference type="EMBL" id="JAACAK010000055">
    <property type="protein sequence ID" value="NIR75036.1"/>
    <property type="molecule type" value="Genomic_DNA"/>
</dbReference>
<feature type="compositionally biased region" description="Low complexity" evidence="4">
    <location>
        <begin position="188"/>
        <end position="211"/>
    </location>
</feature>